<dbReference type="EMBL" id="JAXQNO010000016">
    <property type="protein sequence ID" value="KAK4782327.1"/>
    <property type="molecule type" value="Genomic_DNA"/>
</dbReference>
<organism evidence="11 12">
    <name type="scientific">Trapa natans</name>
    <name type="common">Water chestnut</name>
    <dbReference type="NCBI Taxonomy" id="22666"/>
    <lineage>
        <taxon>Eukaryota</taxon>
        <taxon>Viridiplantae</taxon>
        <taxon>Streptophyta</taxon>
        <taxon>Embryophyta</taxon>
        <taxon>Tracheophyta</taxon>
        <taxon>Spermatophyta</taxon>
        <taxon>Magnoliopsida</taxon>
        <taxon>eudicotyledons</taxon>
        <taxon>Gunneridae</taxon>
        <taxon>Pentapetalae</taxon>
        <taxon>rosids</taxon>
        <taxon>malvids</taxon>
        <taxon>Myrtales</taxon>
        <taxon>Lythraceae</taxon>
        <taxon>Trapa</taxon>
    </lineage>
</organism>
<keyword evidence="3" id="KW-0805">Transcription regulation</keyword>
<dbReference type="InterPro" id="IPR046830">
    <property type="entry name" value="Calmod_bind_M"/>
</dbReference>
<evidence type="ECO:0000259" key="8">
    <source>
        <dbReference type="Pfam" id="PF07887"/>
    </source>
</evidence>
<evidence type="ECO:0000256" key="3">
    <source>
        <dbReference type="ARBA" id="ARBA00023015"/>
    </source>
</evidence>
<dbReference type="PANTHER" id="PTHR31713:SF43">
    <property type="entry name" value="CALMODULIN-BINDING PROTEIN 60 G"/>
    <property type="match status" value="1"/>
</dbReference>
<keyword evidence="5" id="KW-0010">Activator</keyword>
<dbReference type="AlphaFoldDB" id="A0AAN7QX57"/>
<sequence length="516" mass="57872">MKRRLQEADVQGFRVEVQDSKLRRFALSSLTNVIWGRSTGDIVDHLEPFLRSVVKDEVERAITNFHAHPSQRSLLTTTRTFEPEPDMELRFVGNLPSTVFTGSKIVMEDGNPIRLELFDAGTNRIVSAGPLSSLKVKIVVLNGDFGSDDQEYWTEKEFKANALREREGKRPLLNGELFVTLRGGVGHVGELAFTDNSSWVRSRKFRLGAQALQKAPAELRIREAMSKTFMVKDHRGELYKKHHPPHLMDEVWRLEKISRDGIFHRRLSSSGIYSVKDFLRLYETQPLSLRNILGPLVPSKTWEAIVEHANNCVVDDDKLYGYNQTPHDKHGLLFNSVYRVIGATFDGRFVVPLDNLTADQKVLVQNMKMQALKNLHKLFPVDALSTIAHPSSFSDPGAEPLLHGPGSLLQPLEFPIPHQGQLENACGLGNLSSSLSHNEKANENQSFIFPASFQNNHLQIHAINTTSGDGGSILGEFWHREGSVLTNDSSGALSAPDDHLAYDNIAFHAHPSSWFH</sequence>
<dbReference type="InterPro" id="IPR046831">
    <property type="entry name" value="Calmodulin_bind_N"/>
</dbReference>
<dbReference type="Pfam" id="PF20452">
    <property type="entry name" value="Calmod_bind_C"/>
    <property type="match status" value="1"/>
</dbReference>
<dbReference type="PANTHER" id="PTHR31713">
    <property type="entry name" value="OS02G0177800 PROTEIN"/>
    <property type="match status" value="1"/>
</dbReference>
<accession>A0AAN7QX57</accession>
<dbReference type="InterPro" id="IPR012416">
    <property type="entry name" value="CBP60"/>
</dbReference>
<evidence type="ECO:0000259" key="10">
    <source>
        <dbReference type="Pfam" id="PF20452"/>
    </source>
</evidence>
<reference evidence="11 12" key="1">
    <citation type="journal article" date="2023" name="Hortic Res">
        <title>Pangenome of water caltrop reveals structural variations and asymmetric subgenome divergence after allopolyploidization.</title>
        <authorList>
            <person name="Zhang X."/>
            <person name="Chen Y."/>
            <person name="Wang L."/>
            <person name="Yuan Y."/>
            <person name="Fang M."/>
            <person name="Shi L."/>
            <person name="Lu R."/>
            <person name="Comes H.P."/>
            <person name="Ma Y."/>
            <person name="Chen Y."/>
            <person name="Huang G."/>
            <person name="Zhou Y."/>
            <person name="Zheng Z."/>
            <person name="Qiu Y."/>
        </authorList>
    </citation>
    <scope>NUCLEOTIDE SEQUENCE [LARGE SCALE GENOMIC DNA]</scope>
    <source>
        <strain evidence="11">F231</strain>
    </source>
</reference>
<evidence type="ECO:0000256" key="2">
    <source>
        <dbReference type="ARBA" id="ARBA00007214"/>
    </source>
</evidence>
<dbReference type="InterPro" id="IPR046829">
    <property type="entry name" value="Calmod_bind_C"/>
</dbReference>
<evidence type="ECO:0000256" key="1">
    <source>
        <dbReference type="ARBA" id="ARBA00004123"/>
    </source>
</evidence>
<evidence type="ECO:0000256" key="4">
    <source>
        <dbReference type="ARBA" id="ARBA00023125"/>
    </source>
</evidence>
<feature type="domain" description="Calmodulin binding protein central" evidence="9">
    <location>
        <begin position="247"/>
        <end position="312"/>
    </location>
</feature>
<comment type="caution">
    <text evidence="11">The sequence shown here is derived from an EMBL/GenBank/DDBJ whole genome shotgun (WGS) entry which is preliminary data.</text>
</comment>
<evidence type="ECO:0000256" key="5">
    <source>
        <dbReference type="ARBA" id="ARBA00023159"/>
    </source>
</evidence>
<dbReference type="GO" id="GO:0005634">
    <property type="term" value="C:nucleus"/>
    <property type="evidence" value="ECO:0007669"/>
    <property type="project" value="UniProtKB-SubCell"/>
</dbReference>
<evidence type="ECO:0008006" key="13">
    <source>
        <dbReference type="Google" id="ProtNLM"/>
    </source>
</evidence>
<dbReference type="GO" id="GO:0005516">
    <property type="term" value="F:calmodulin binding"/>
    <property type="evidence" value="ECO:0007669"/>
    <property type="project" value="InterPro"/>
</dbReference>
<evidence type="ECO:0000259" key="9">
    <source>
        <dbReference type="Pfam" id="PF20451"/>
    </source>
</evidence>
<comment type="similarity">
    <text evidence="2">Belongs to the plant ACBP60 protein family.</text>
</comment>
<protein>
    <recommendedName>
        <fullName evidence="13">Calmodulin-binding protein</fullName>
    </recommendedName>
</protein>
<dbReference type="Pfam" id="PF20451">
    <property type="entry name" value="Calmod_bind_M"/>
    <property type="match status" value="1"/>
</dbReference>
<keyword evidence="4" id="KW-0238">DNA-binding</keyword>
<evidence type="ECO:0000256" key="6">
    <source>
        <dbReference type="ARBA" id="ARBA00023163"/>
    </source>
</evidence>
<keyword evidence="12" id="KW-1185">Reference proteome</keyword>
<dbReference type="GO" id="GO:0043565">
    <property type="term" value="F:sequence-specific DNA binding"/>
    <property type="evidence" value="ECO:0007669"/>
    <property type="project" value="TreeGrafter"/>
</dbReference>
<proteinExistence type="inferred from homology"/>
<evidence type="ECO:0000256" key="7">
    <source>
        <dbReference type="ARBA" id="ARBA00023242"/>
    </source>
</evidence>
<gene>
    <name evidence="11" type="ORF">SAY86_016429</name>
</gene>
<dbReference type="GO" id="GO:0003700">
    <property type="term" value="F:DNA-binding transcription factor activity"/>
    <property type="evidence" value="ECO:0007669"/>
    <property type="project" value="TreeGrafter"/>
</dbReference>
<evidence type="ECO:0000313" key="11">
    <source>
        <dbReference type="EMBL" id="KAK4782327.1"/>
    </source>
</evidence>
<dbReference type="Proteomes" id="UP001346149">
    <property type="component" value="Unassembled WGS sequence"/>
</dbReference>
<evidence type="ECO:0000313" key="12">
    <source>
        <dbReference type="Proteomes" id="UP001346149"/>
    </source>
</evidence>
<keyword evidence="6" id="KW-0804">Transcription</keyword>
<keyword evidence="7" id="KW-0539">Nucleus</keyword>
<dbReference type="GO" id="GO:0080142">
    <property type="term" value="P:regulation of salicylic acid biosynthetic process"/>
    <property type="evidence" value="ECO:0007669"/>
    <property type="project" value="TreeGrafter"/>
</dbReference>
<feature type="domain" description="Calmodulin binding protein-like N-terminal" evidence="8">
    <location>
        <begin position="87"/>
        <end position="234"/>
    </location>
</feature>
<name>A0AAN7QX57_TRANT</name>
<comment type="subcellular location">
    <subcellularLocation>
        <location evidence="1">Nucleus</location>
    </subcellularLocation>
</comment>
<dbReference type="Pfam" id="PF07887">
    <property type="entry name" value="Calmodulin_bind"/>
    <property type="match status" value="1"/>
</dbReference>
<feature type="domain" description="Calmodulin binding protein C-terminal" evidence="10">
    <location>
        <begin position="318"/>
        <end position="378"/>
    </location>
</feature>